<accession>A0A2S0UIK1</accession>
<dbReference type="Pfam" id="PF14267">
    <property type="entry name" value="DUF4357"/>
    <property type="match status" value="1"/>
</dbReference>
<dbReference type="InterPro" id="IPR025579">
    <property type="entry name" value="DUF4357"/>
</dbReference>
<dbReference type="AlphaFoldDB" id="A0A2S0UIK1"/>
<evidence type="ECO:0000313" key="2">
    <source>
        <dbReference type="EMBL" id="AWB47615.1"/>
    </source>
</evidence>
<dbReference type="EMBL" id="CP028918">
    <property type="protein sequence ID" value="AWB47615.1"/>
    <property type="molecule type" value="Genomic_DNA"/>
</dbReference>
<proteinExistence type="predicted"/>
<dbReference type="RefSeq" id="WP_108434440.1">
    <property type="nucleotide sequence ID" value="NZ_CP028918.1"/>
</dbReference>
<keyword evidence="3" id="KW-1185">Reference proteome</keyword>
<organism evidence="2 3">
    <name type="scientific">Paragemmobacter aquarius</name>
    <dbReference type="NCBI Taxonomy" id="2169400"/>
    <lineage>
        <taxon>Bacteria</taxon>
        <taxon>Pseudomonadati</taxon>
        <taxon>Pseudomonadota</taxon>
        <taxon>Alphaproteobacteria</taxon>
        <taxon>Rhodobacterales</taxon>
        <taxon>Paracoccaceae</taxon>
        <taxon>Paragemmobacter</taxon>
    </lineage>
</organism>
<evidence type="ECO:0000259" key="1">
    <source>
        <dbReference type="Pfam" id="PF14267"/>
    </source>
</evidence>
<sequence length="301" mass="33233">MGFGRSIELFLVDGRPEGLLTAKVFNWTGQVLKAPRLAIREALGRSEARFTGVYILLGERDGGNLAYVGEGEEISERIKSHEANKDWWTDVVFITTSANELNKAHVKYLESRLVELARIAAYCPLENGNNPPRPSLSEAARANMEEFLDTLLMVLPTLGIELFRNRARISNLVNPSQPASATADEVLFRIQNPNFGVDAKARLANDEFIVLAGSIIRRWIGKGEHSFGYRELQAKLFEGGLAQETDAAHAVLAVDYAFNSPSAAAAVVLGRPANGRTEWVTSNTGMQFKDWEEAELNRMAP</sequence>
<protein>
    <submittedName>
        <fullName evidence="2">DUF4357 domain-containing protein</fullName>
    </submittedName>
</protein>
<evidence type="ECO:0000313" key="3">
    <source>
        <dbReference type="Proteomes" id="UP000244496"/>
    </source>
</evidence>
<dbReference type="Proteomes" id="UP000244496">
    <property type="component" value="Chromosome"/>
</dbReference>
<name>A0A2S0UIK1_9RHOB</name>
<feature type="domain" description="DUF4357" evidence="1">
    <location>
        <begin position="236"/>
        <end position="283"/>
    </location>
</feature>
<dbReference type="KEGG" id="geh:HYN69_03060"/>
<dbReference type="CDD" id="cd10447">
    <property type="entry name" value="GIY-YIG_unchar_2"/>
    <property type="match status" value="1"/>
</dbReference>
<dbReference type="OrthoDB" id="2656488at2"/>
<gene>
    <name evidence="2" type="ORF">HYN69_03060</name>
</gene>
<reference evidence="2 3" key="1">
    <citation type="submission" date="2018-04" db="EMBL/GenBank/DDBJ databases">
        <title>Genome sequencing of Gemmobacter.</title>
        <authorList>
            <person name="Yi H."/>
            <person name="Baek M.-G."/>
        </authorList>
    </citation>
    <scope>NUCLEOTIDE SEQUENCE [LARGE SCALE GENOMIC DNA]</scope>
    <source>
        <strain evidence="2 3">HYN0069</strain>
    </source>
</reference>